<dbReference type="SUPFAM" id="SSF54768">
    <property type="entry name" value="dsRNA-binding domain-like"/>
    <property type="match status" value="1"/>
</dbReference>
<evidence type="ECO:0000256" key="1">
    <source>
        <dbReference type="PROSITE-ProRule" id="PRU00266"/>
    </source>
</evidence>
<dbReference type="EMBL" id="KZ857392">
    <property type="protein sequence ID" value="RDX51964.1"/>
    <property type="molecule type" value="Genomic_DNA"/>
</dbReference>
<sequence length="83" mass="8590">MANNLDGTVALNNYLQNIGKATSLSWEDKPTGPRHAVEWTSVCKIDGKNVASGNGPQKNIARDAAARAALAILTAEEAAGAAK</sequence>
<proteinExistence type="predicted"/>
<dbReference type="Pfam" id="PF00035">
    <property type="entry name" value="dsrm"/>
    <property type="match status" value="1"/>
</dbReference>
<reference evidence="3 4" key="1">
    <citation type="journal article" date="2018" name="Biotechnol. Biofuels">
        <title>Integrative visual omics of the white-rot fungus Polyporus brumalis exposes the biotechnological potential of its oxidative enzymes for delignifying raw plant biomass.</title>
        <authorList>
            <person name="Miyauchi S."/>
            <person name="Rancon A."/>
            <person name="Drula E."/>
            <person name="Hage H."/>
            <person name="Chaduli D."/>
            <person name="Favel A."/>
            <person name="Grisel S."/>
            <person name="Henrissat B."/>
            <person name="Herpoel-Gimbert I."/>
            <person name="Ruiz-Duenas F.J."/>
            <person name="Chevret D."/>
            <person name="Hainaut M."/>
            <person name="Lin J."/>
            <person name="Wang M."/>
            <person name="Pangilinan J."/>
            <person name="Lipzen A."/>
            <person name="Lesage-Meessen L."/>
            <person name="Navarro D."/>
            <person name="Riley R."/>
            <person name="Grigoriev I.V."/>
            <person name="Zhou S."/>
            <person name="Raouche S."/>
            <person name="Rosso M.N."/>
        </authorList>
    </citation>
    <scope>NUCLEOTIDE SEQUENCE [LARGE SCALE GENOMIC DNA]</scope>
    <source>
        <strain evidence="3 4">BRFM 1820</strain>
    </source>
</reference>
<keyword evidence="1" id="KW-0694">RNA-binding</keyword>
<dbReference type="Proteomes" id="UP000256964">
    <property type="component" value="Unassembled WGS sequence"/>
</dbReference>
<dbReference type="AlphaFoldDB" id="A0A371DHF9"/>
<feature type="domain" description="DRBM" evidence="2">
    <location>
        <begin position="6"/>
        <end position="75"/>
    </location>
</feature>
<dbReference type="Gene3D" id="3.30.160.20">
    <property type="match status" value="1"/>
</dbReference>
<organism evidence="3 4">
    <name type="scientific">Lentinus brumalis</name>
    <dbReference type="NCBI Taxonomy" id="2498619"/>
    <lineage>
        <taxon>Eukaryota</taxon>
        <taxon>Fungi</taxon>
        <taxon>Dikarya</taxon>
        <taxon>Basidiomycota</taxon>
        <taxon>Agaricomycotina</taxon>
        <taxon>Agaricomycetes</taxon>
        <taxon>Polyporales</taxon>
        <taxon>Polyporaceae</taxon>
        <taxon>Lentinus</taxon>
    </lineage>
</organism>
<evidence type="ECO:0000259" key="2">
    <source>
        <dbReference type="PROSITE" id="PS50137"/>
    </source>
</evidence>
<dbReference type="GO" id="GO:0003723">
    <property type="term" value="F:RNA binding"/>
    <property type="evidence" value="ECO:0007669"/>
    <property type="project" value="UniProtKB-UniRule"/>
</dbReference>
<keyword evidence="4" id="KW-1185">Reference proteome</keyword>
<evidence type="ECO:0000313" key="4">
    <source>
        <dbReference type="Proteomes" id="UP000256964"/>
    </source>
</evidence>
<dbReference type="InterPro" id="IPR014720">
    <property type="entry name" value="dsRBD_dom"/>
</dbReference>
<dbReference type="PROSITE" id="PS50137">
    <property type="entry name" value="DS_RBD"/>
    <property type="match status" value="1"/>
</dbReference>
<dbReference type="SMART" id="SM00358">
    <property type="entry name" value="DSRM"/>
    <property type="match status" value="1"/>
</dbReference>
<accession>A0A371DHF9</accession>
<evidence type="ECO:0000313" key="3">
    <source>
        <dbReference type="EMBL" id="RDX51964.1"/>
    </source>
</evidence>
<gene>
    <name evidence="3" type="ORF">OH76DRAFT_1481047</name>
</gene>
<dbReference type="OrthoDB" id="3246846at2759"/>
<protein>
    <recommendedName>
        <fullName evidence="2">DRBM domain-containing protein</fullName>
    </recommendedName>
</protein>
<name>A0A371DHF9_9APHY</name>